<accession>A0A0F9EMY9</accession>
<organism evidence="1">
    <name type="scientific">marine sediment metagenome</name>
    <dbReference type="NCBI Taxonomy" id="412755"/>
    <lineage>
        <taxon>unclassified sequences</taxon>
        <taxon>metagenomes</taxon>
        <taxon>ecological metagenomes</taxon>
    </lineage>
</organism>
<gene>
    <name evidence="1" type="ORF">LCGC14_2055040</name>
</gene>
<proteinExistence type="predicted"/>
<dbReference type="EMBL" id="LAZR01024354">
    <property type="protein sequence ID" value="KKL75419.1"/>
    <property type="molecule type" value="Genomic_DNA"/>
</dbReference>
<comment type="caution">
    <text evidence="1">The sequence shown here is derived from an EMBL/GenBank/DDBJ whole genome shotgun (WGS) entry which is preliminary data.</text>
</comment>
<protein>
    <submittedName>
        <fullName evidence="1">Uncharacterized protein</fullName>
    </submittedName>
</protein>
<dbReference type="AlphaFoldDB" id="A0A0F9EMY9"/>
<name>A0A0F9EMY9_9ZZZZ</name>
<reference evidence="1" key="1">
    <citation type="journal article" date="2015" name="Nature">
        <title>Complex archaea that bridge the gap between prokaryotes and eukaryotes.</title>
        <authorList>
            <person name="Spang A."/>
            <person name="Saw J.H."/>
            <person name="Jorgensen S.L."/>
            <person name="Zaremba-Niedzwiedzka K."/>
            <person name="Martijn J."/>
            <person name="Lind A.E."/>
            <person name="van Eijk R."/>
            <person name="Schleper C."/>
            <person name="Guy L."/>
            <person name="Ettema T.J."/>
        </authorList>
    </citation>
    <scope>NUCLEOTIDE SEQUENCE</scope>
</reference>
<evidence type="ECO:0000313" key="1">
    <source>
        <dbReference type="EMBL" id="KKL75419.1"/>
    </source>
</evidence>
<sequence length="48" mass="5715">MTCEVCGEEIEAMRHPSVEVHILHRGAFKVKEEFFEYHTDCYPKRSFP</sequence>